<keyword evidence="3 6" id="KW-0808">Transferase</keyword>
<evidence type="ECO:0000313" key="6">
    <source>
        <dbReference type="EMBL" id="KJL42695.1"/>
    </source>
</evidence>
<dbReference type="InterPro" id="IPR050194">
    <property type="entry name" value="Glycosyltransferase_grp1"/>
</dbReference>
<evidence type="ECO:0000256" key="2">
    <source>
        <dbReference type="ARBA" id="ARBA00022676"/>
    </source>
</evidence>
<dbReference type="Pfam" id="PF13439">
    <property type="entry name" value="Glyco_transf_4"/>
    <property type="match status" value="1"/>
</dbReference>
<proteinExistence type="predicted"/>
<accession>A0A0M2H846</accession>
<reference evidence="6 7" key="1">
    <citation type="submission" date="2015-02" db="EMBL/GenBank/DDBJ databases">
        <title>Draft genome sequences of ten Microbacterium spp. with emphasis on heavy metal contaminated environments.</title>
        <authorList>
            <person name="Corretto E."/>
        </authorList>
    </citation>
    <scope>NUCLEOTIDE SEQUENCE [LARGE SCALE GENOMIC DNA]</scope>
    <source>
        <strain evidence="6 7">DSM 12510</strain>
    </source>
</reference>
<dbReference type="STRING" id="92835.RS81_01036"/>
<dbReference type="Proteomes" id="UP000033956">
    <property type="component" value="Unassembled WGS sequence"/>
</dbReference>
<dbReference type="InterPro" id="IPR001296">
    <property type="entry name" value="Glyco_trans_1"/>
</dbReference>
<evidence type="ECO:0000256" key="1">
    <source>
        <dbReference type="ARBA" id="ARBA00021292"/>
    </source>
</evidence>
<feature type="domain" description="Glycosyl transferase family 1" evidence="4">
    <location>
        <begin position="222"/>
        <end position="358"/>
    </location>
</feature>
<gene>
    <name evidence="6" type="primary">pimB</name>
    <name evidence="6" type="ORF">RS81_01036</name>
</gene>
<dbReference type="PANTHER" id="PTHR45947:SF3">
    <property type="entry name" value="SULFOQUINOVOSYL TRANSFERASE SQD2"/>
    <property type="match status" value="1"/>
</dbReference>
<dbReference type="EMBL" id="JYIZ01000040">
    <property type="protein sequence ID" value="KJL42695.1"/>
    <property type="molecule type" value="Genomic_DNA"/>
</dbReference>
<organism evidence="6 7">
    <name type="scientific">Microbacterium terrae</name>
    <dbReference type="NCBI Taxonomy" id="69369"/>
    <lineage>
        <taxon>Bacteria</taxon>
        <taxon>Bacillati</taxon>
        <taxon>Actinomycetota</taxon>
        <taxon>Actinomycetes</taxon>
        <taxon>Micrococcales</taxon>
        <taxon>Microbacteriaceae</taxon>
        <taxon>Microbacterium</taxon>
    </lineage>
</organism>
<evidence type="ECO:0000256" key="3">
    <source>
        <dbReference type="ARBA" id="ARBA00022679"/>
    </source>
</evidence>
<keyword evidence="2 6" id="KW-0328">Glycosyltransferase</keyword>
<dbReference type="PATRIC" id="fig|92835.4.peg.1059"/>
<dbReference type="Pfam" id="PF00534">
    <property type="entry name" value="Glycos_transf_1"/>
    <property type="match status" value="1"/>
</dbReference>
<protein>
    <recommendedName>
        <fullName evidence="1">D-inositol 3-phosphate glycosyltransferase</fullName>
    </recommendedName>
</protein>
<dbReference type="PANTHER" id="PTHR45947">
    <property type="entry name" value="SULFOQUINOVOSYL TRANSFERASE SQD2"/>
    <property type="match status" value="1"/>
</dbReference>
<dbReference type="InterPro" id="IPR028098">
    <property type="entry name" value="Glyco_trans_4-like_N"/>
</dbReference>
<dbReference type="GO" id="GO:1901137">
    <property type="term" value="P:carbohydrate derivative biosynthetic process"/>
    <property type="evidence" value="ECO:0007669"/>
    <property type="project" value="UniProtKB-ARBA"/>
</dbReference>
<keyword evidence="7" id="KW-1185">Reference proteome</keyword>
<feature type="domain" description="Glycosyltransferase subfamily 4-like N-terminal" evidence="5">
    <location>
        <begin position="33"/>
        <end position="200"/>
    </location>
</feature>
<evidence type="ECO:0000313" key="7">
    <source>
        <dbReference type="Proteomes" id="UP000033956"/>
    </source>
</evidence>
<dbReference type="AlphaFoldDB" id="A0A0M2H846"/>
<sequence length="391" mass="42677">MPKTVWSGDAMGSSADKVDATIALAHDYVTQRGGAERVALSMTRAFEGSPLHTTLYDPAGSFPEFDDVDVRPMRINHWGMLRRHHRLALPFLAEAVSHHHVDADVLVASSSGWAHGIPTDGRKVVYCHAPARWLYQTERYAGGGAERRSLRGTAVKLATNVLGSHLREWDQRVAKTADRYLVNSTVVKRAVEEVYGIEAEVLAPPPALVGRHGAMTEIIGVGRPFVLCVARLLPYKNVDLVIEAVASIPGLDLVVVGTGPEQRRLEALAEKVGGTRLVGRVDDAELRWLYANTEGLVAASFEDFGLSPLEAAAFGKPTAALQDGGYLDTVKHGTTGIFFERPEVDHIAGAVDTMIASTWSEEVITDHAESFSERRFIARMREIVKEELARA</sequence>
<dbReference type="RefSeq" id="WP_245243934.1">
    <property type="nucleotide sequence ID" value="NZ_BAAAUP010000003.1"/>
</dbReference>
<name>A0A0M2H846_9MICO</name>
<evidence type="ECO:0000259" key="4">
    <source>
        <dbReference type="Pfam" id="PF00534"/>
    </source>
</evidence>
<comment type="caution">
    <text evidence="6">The sequence shown here is derived from an EMBL/GenBank/DDBJ whole genome shotgun (WGS) entry which is preliminary data.</text>
</comment>
<dbReference type="SUPFAM" id="SSF53756">
    <property type="entry name" value="UDP-Glycosyltransferase/glycogen phosphorylase"/>
    <property type="match status" value="1"/>
</dbReference>
<evidence type="ECO:0000259" key="5">
    <source>
        <dbReference type="Pfam" id="PF13439"/>
    </source>
</evidence>
<dbReference type="GO" id="GO:0016757">
    <property type="term" value="F:glycosyltransferase activity"/>
    <property type="evidence" value="ECO:0007669"/>
    <property type="project" value="UniProtKB-KW"/>
</dbReference>
<dbReference type="Gene3D" id="3.40.50.2000">
    <property type="entry name" value="Glycogen Phosphorylase B"/>
    <property type="match status" value="2"/>
</dbReference>